<protein>
    <submittedName>
        <fullName evidence="1">Uncharacterized protein</fullName>
    </submittedName>
</protein>
<keyword evidence="2" id="KW-1185">Reference proteome</keyword>
<gene>
    <name evidence="1" type="ORF">GCM10011349_32520</name>
</gene>
<proteinExistence type="predicted"/>
<accession>A0ABQ2JVU0</accession>
<evidence type="ECO:0000313" key="1">
    <source>
        <dbReference type="EMBL" id="GGN55633.1"/>
    </source>
</evidence>
<name>A0ABQ2JVU0_9SPHN</name>
<organism evidence="1 2">
    <name type="scientific">Novosphingobium indicum</name>
    <dbReference type="NCBI Taxonomy" id="462949"/>
    <lineage>
        <taxon>Bacteria</taxon>
        <taxon>Pseudomonadati</taxon>
        <taxon>Pseudomonadota</taxon>
        <taxon>Alphaproteobacteria</taxon>
        <taxon>Sphingomonadales</taxon>
        <taxon>Sphingomonadaceae</taxon>
        <taxon>Novosphingobium</taxon>
    </lineage>
</organism>
<sequence length="180" mass="20774">MSLRQPDLFFGDKQPPRTARPVRFYRRSTTSSAAAFAWESMGAWVRNMNRLFAIESPSSDHYNRVRRTARELTVERIRQCRHPDDLARCEAMLVHANSGWLYGLDRAFTRAERGQLLVEVRNRLVLLGLGRSEPKPKGPRLDPTRLPDEALLRLIQNHPDPRLVQQCSATNRMRIARQSG</sequence>
<dbReference type="Proteomes" id="UP000605099">
    <property type="component" value="Unassembled WGS sequence"/>
</dbReference>
<dbReference type="EMBL" id="BMLK01000016">
    <property type="protein sequence ID" value="GGN55633.1"/>
    <property type="molecule type" value="Genomic_DNA"/>
</dbReference>
<comment type="caution">
    <text evidence="1">The sequence shown here is derived from an EMBL/GenBank/DDBJ whole genome shotgun (WGS) entry which is preliminary data.</text>
</comment>
<reference evidence="2" key="1">
    <citation type="journal article" date="2019" name="Int. J. Syst. Evol. Microbiol.">
        <title>The Global Catalogue of Microorganisms (GCM) 10K type strain sequencing project: providing services to taxonomists for standard genome sequencing and annotation.</title>
        <authorList>
            <consortium name="The Broad Institute Genomics Platform"/>
            <consortium name="The Broad Institute Genome Sequencing Center for Infectious Disease"/>
            <person name="Wu L."/>
            <person name="Ma J."/>
        </authorList>
    </citation>
    <scope>NUCLEOTIDE SEQUENCE [LARGE SCALE GENOMIC DNA]</scope>
    <source>
        <strain evidence="2">CGMCC 1.6784</strain>
    </source>
</reference>
<evidence type="ECO:0000313" key="2">
    <source>
        <dbReference type="Proteomes" id="UP000605099"/>
    </source>
</evidence>